<evidence type="ECO:0000313" key="5">
    <source>
        <dbReference type="EMBL" id="KAF6170502.1"/>
    </source>
</evidence>
<dbReference type="GO" id="GO:0005524">
    <property type="term" value="F:ATP binding"/>
    <property type="evidence" value="ECO:0007669"/>
    <property type="project" value="UniProtKB-KW"/>
</dbReference>
<reference evidence="5 6" key="1">
    <citation type="journal article" date="2020" name="IScience">
        <title>Genome Sequencing of the Endangered Kingdonia uniflora (Circaeasteraceae, Ranunculales) Reveals Potential Mechanisms of Evolutionary Specialization.</title>
        <authorList>
            <person name="Sun Y."/>
            <person name="Deng T."/>
            <person name="Zhang A."/>
            <person name="Moore M.J."/>
            <person name="Landis J.B."/>
            <person name="Lin N."/>
            <person name="Zhang H."/>
            <person name="Zhang X."/>
            <person name="Huang J."/>
            <person name="Zhang X."/>
            <person name="Sun H."/>
            <person name="Wang H."/>
        </authorList>
    </citation>
    <scope>NUCLEOTIDE SEQUENCE [LARGE SCALE GENOMIC DNA]</scope>
    <source>
        <strain evidence="5">TB1705</strain>
        <tissue evidence="5">Leaf</tissue>
    </source>
</reference>
<dbReference type="GO" id="GO:0035556">
    <property type="term" value="P:intracellular signal transduction"/>
    <property type="evidence" value="ECO:0007669"/>
    <property type="project" value="TreeGrafter"/>
</dbReference>
<dbReference type="EMBL" id="JACGCM010001175">
    <property type="protein sequence ID" value="KAF6160067.1"/>
    <property type="molecule type" value="Genomic_DNA"/>
</dbReference>
<proteinExistence type="predicted"/>
<keyword evidence="1" id="KW-0547">Nucleotide-binding</keyword>
<dbReference type="GO" id="GO:0004674">
    <property type="term" value="F:protein serine/threonine kinase activity"/>
    <property type="evidence" value="ECO:0007669"/>
    <property type="project" value="TreeGrafter"/>
</dbReference>
<keyword evidence="6" id="KW-1185">Reference proteome</keyword>
<comment type="caution">
    <text evidence="5">The sequence shown here is derived from an EMBL/GenBank/DDBJ whole genome shotgun (WGS) entry which is preliminary data.</text>
</comment>
<dbReference type="PROSITE" id="PS50011">
    <property type="entry name" value="PROTEIN_KINASE_DOM"/>
    <property type="match status" value="1"/>
</dbReference>
<organism evidence="5 6">
    <name type="scientific">Kingdonia uniflora</name>
    <dbReference type="NCBI Taxonomy" id="39325"/>
    <lineage>
        <taxon>Eukaryota</taxon>
        <taxon>Viridiplantae</taxon>
        <taxon>Streptophyta</taxon>
        <taxon>Embryophyta</taxon>
        <taxon>Tracheophyta</taxon>
        <taxon>Spermatophyta</taxon>
        <taxon>Magnoliopsida</taxon>
        <taxon>Ranunculales</taxon>
        <taxon>Circaeasteraceae</taxon>
        <taxon>Kingdonia</taxon>
    </lineage>
</organism>
<name>A0A7J7NU48_9MAGN</name>
<dbReference type="Proteomes" id="UP000541444">
    <property type="component" value="Unassembled WGS sequence"/>
</dbReference>
<dbReference type="PANTHER" id="PTHR24346">
    <property type="entry name" value="MAP/MICROTUBULE AFFINITY-REGULATING KINASE"/>
    <property type="match status" value="1"/>
</dbReference>
<dbReference type="InterPro" id="IPR008271">
    <property type="entry name" value="Ser/Thr_kinase_AS"/>
</dbReference>
<evidence type="ECO:0000259" key="3">
    <source>
        <dbReference type="PROSITE" id="PS50011"/>
    </source>
</evidence>
<dbReference type="OrthoDB" id="1933662at2759"/>
<dbReference type="SUPFAM" id="SSF56112">
    <property type="entry name" value="Protein kinase-like (PK-like)"/>
    <property type="match status" value="1"/>
</dbReference>
<dbReference type="InterPro" id="IPR000719">
    <property type="entry name" value="Prot_kinase_dom"/>
</dbReference>
<gene>
    <name evidence="5" type="ORF">GIB67_031910</name>
    <name evidence="4" type="ORF">GIB67_036213</name>
</gene>
<dbReference type="InterPro" id="IPR011009">
    <property type="entry name" value="Kinase-like_dom_sf"/>
</dbReference>
<accession>A0A7J7NU48</accession>
<keyword evidence="2" id="KW-0067">ATP-binding</keyword>
<dbReference type="GO" id="GO:0005737">
    <property type="term" value="C:cytoplasm"/>
    <property type="evidence" value="ECO:0007669"/>
    <property type="project" value="TreeGrafter"/>
</dbReference>
<evidence type="ECO:0000256" key="2">
    <source>
        <dbReference type="ARBA" id="ARBA00022840"/>
    </source>
</evidence>
<sequence>MGIPSGKFSPPVELKCIACKRDDSCRDALYKAFHKSHLLKLRVALSKTAMTDVFREVLIMKILGRPNIVNLIEVIDDLNIDLFYMVHGDIKPDNLLVTSTGAVKIGDFSASQVFELTLEFFYDYRVMDVVAHATL</sequence>
<evidence type="ECO:0000256" key="1">
    <source>
        <dbReference type="ARBA" id="ARBA00022741"/>
    </source>
</evidence>
<dbReference type="PANTHER" id="PTHR24346:SF62">
    <property type="entry name" value="SERINE_THREONINE KINASE FAMILY PROTEIN"/>
    <property type="match status" value="1"/>
</dbReference>
<dbReference type="AlphaFoldDB" id="A0A7J7NU48"/>
<dbReference type="Gene3D" id="3.30.200.20">
    <property type="entry name" value="Phosphorylase Kinase, domain 1"/>
    <property type="match status" value="1"/>
</dbReference>
<protein>
    <recommendedName>
        <fullName evidence="3">Protein kinase domain-containing protein</fullName>
    </recommendedName>
</protein>
<evidence type="ECO:0000313" key="4">
    <source>
        <dbReference type="EMBL" id="KAF6160067.1"/>
    </source>
</evidence>
<dbReference type="PROSITE" id="PS00108">
    <property type="entry name" value="PROTEIN_KINASE_ST"/>
    <property type="match status" value="1"/>
</dbReference>
<dbReference type="Gene3D" id="1.10.510.10">
    <property type="entry name" value="Transferase(Phosphotransferase) domain 1"/>
    <property type="match status" value="1"/>
</dbReference>
<feature type="domain" description="Protein kinase" evidence="3">
    <location>
        <begin position="1"/>
        <end position="135"/>
    </location>
</feature>
<dbReference type="EMBL" id="JACGCM010000580">
    <property type="protein sequence ID" value="KAF6170502.1"/>
    <property type="molecule type" value="Genomic_DNA"/>
</dbReference>
<evidence type="ECO:0000313" key="6">
    <source>
        <dbReference type="Proteomes" id="UP000541444"/>
    </source>
</evidence>